<protein>
    <recommendedName>
        <fullName evidence="2">DUF4143 domain-containing protein</fullName>
    </recommendedName>
</protein>
<evidence type="ECO:0000313" key="1">
    <source>
        <dbReference type="EMBL" id="EQD58126.1"/>
    </source>
</evidence>
<comment type="caution">
    <text evidence="1">The sequence shown here is derived from an EMBL/GenBank/DDBJ whole genome shotgun (WGS) entry which is preliminary data.</text>
</comment>
<evidence type="ECO:0008006" key="2">
    <source>
        <dbReference type="Google" id="ProtNLM"/>
    </source>
</evidence>
<sequence>MESRKLKKVYPYNVSLALAVNAIEFAYLAETVVASAADVSNYWRMGVAEVDFVVREPMIPIEVKSGARVRDDDLKSIKGFMERFGAQKGIVVYWGDKEEIRGRVHLLPILDFLARGLSDSRHNNGRAGRRRR</sequence>
<reference evidence="1" key="1">
    <citation type="submission" date="2013-08" db="EMBL/GenBank/DDBJ databases">
        <authorList>
            <person name="Mendez C."/>
            <person name="Richter M."/>
            <person name="Ferrer M."/>
            <person name="Sanchez J."/>
        </authorList>
    </citation>
    <scope>NUCLEOTIDE SEQUENCE</scope>
</reference>
<dbReference type="PANTHER" id="PTHR33295:SF18">
    <property type="entry name" value="AAA+ ATPASE DOMAIN-CONTAINING PROTEIN"/>
    <property type="match status" value="1"/>
</dbReference>
<organism evidence="1">
    <name type="scientific">mine drainage metagenome</name>
    <dbReference type="NCBI Taxonomy" id="410659"/>
    <lineage>
        <taxon>unclassified sequences</taxon>
        <taxon>metagenomes</taxon>
        <taxon>ecological metagenomes</taxon>
    </lineage>
</organism>
<reference evidence="1" key="2">
    <citation type="journal article" date="2014" name="ISME J.">
        <title>Microbial stratification in low pH oxic and suboxic macroscopic growths along an acid mine drainage.</title>
        <authorList>
            <person name="Mendez-Garcia C."/>
            <person name="Mesa V."/>
            <person name="Sprenger R.R."/>
            <person name="Richter M."/>
            <person name="Diez M.S."/>
            <person name="Solano J."/>
            <person name="Bargiela R."/>
            <person name="Golyshina O.V."/>
            <person name="Manteca A."/>
            <person name="Ramos J.L."/>
            <person name="Gallego J.R."/>
            <person name="Llorente I."/>
            <person name="Martins Dos Santos V.A."/>
            <person name="Jensen O.N."/>
            <person name="Pelaez A.I."/>
            <person name="Sanchez J."/>
            <person name="Ferrer M."/>
        </authorList>
    </citation>
    <scope>NUCLEOTIDE SEQUENCE</scope>
</reference>
<accession>T1ABK0</accession>
<gene>
    <name evidence="1" type="ORF">B2A_04505</name>
</gene>
<dbReference type="EMBL" id="AUZZ01003033">
    <property type="protein sequence ID" value="EQD58126.1"/>
    <property type="molecule type" value="Genomic_DNA"/>
</dbReference>
<dbReference type="AlphaFoldDB" id="T1ABK0"/>
<dbReference type="PANTHER" id="PTHR33295">
    <property type="entry name" value="ATPASE"/>
    <property type="match status" value="1"/>
</dbReference>
<proteinExistence type="predicted"/>
<name>T1ABK0_9ZZZZ</name>